<gene>
    <name evidence="2" type="ORF">ABRP34_11030</name>
</gene>
<feature type="transmembrane region" description="Helical" evidence="1">
    <location>
        <begin position="20"/>
        <end position="36"/>
    </location>
</feature>
<keyword evidence="1" id="KW-0812">Transmembrane</keyword>
<evidence type="ECO:0000313" key="2">
    <source>
        <dbReference type="EMBL" id="XCH13478.1"/>
    </source>
</evidence>
<proteinExistence type="predicted"/>
<protein>
    <submittedName>
        <fullName evidence="2">Uncharacterized protein</fullName>
    </submittedName>
</protein>
<name>A0AAU8EV39_9MICC</name>
<dbReference type="AlphaFoldDB" id="A0AAU8EV39"/>
<organism evidence="2">
    <name type="scientific">Arthrobacter sp. K5</name>
    <dbReference type="NCBI Taxonomy" id="2839623"/>
    <lineage>
        <taxon>Bacteria</taxon>
        <taxon>Bacillati</taxon>
        <taxon>Actinomycetota</taxon>
        <taxon>Actinomycetes</taxon>
        <taxon>Micrococcales</taxon>
        <taxon>Micrococcaceae</taxon>
        <taxon>Arthrobacter</taxon>
    </lineage>
</organism>
<reference evidence="2" key="1">
    <citation type="submission" date="2024-06" db="EMBL/GenBank/DDBJ databases">
        <title>Biodegradation of dimethachlon by Arthrobacter sp. K5: mechanistic insights and ecological implications.</title>
        <authorList>
            <person name="Hu S."/>
            <person name="Lu P."/>
        </authorList>
    </citation>
    <scope>NUCLEOTIDE SEQUENCE</scope>
    <source>
        <strain evidence="2">K5</strain>
    </source>
</reference>
<evidence type="ECO:0000256" key="1">
    <source>
        <dbReference type="SAM" id="Phobius"/>
    </source>
</evidence>
<dbReference type="RefSeq" id="WP_353713256.1">
    <property type="nucleotide sequence ID" value="NZ_CP159279.1"/>
</dbReference>
<dbReference type="EMBL" id="CP159279">
    <property type="protein sequence ID" value="XCH13478.1"/>
    <property type="molecule type" value="Genomic_DNA"/>
</dbReference>
<keyword evidence="1" id="KW-0472">Membrane</keyword>
<accession>A0AAU8EV39</accession>
<keyword evidence="1" id="KW-1133">Transmembrane helix</keyword>
<sequence>MLNTKRSNGYLRQQTTKKTTAGIPAVVFAIVLAAAVEKTVDGGTWFC</sequence>